<protein>
    <submittedName>
        <fullName evidence="2">Uncharacterized protein</fullName>
    </submittedName>
</protein>
<gene>
    <name evidence="2" type="ORF">CHUDEA4_3500</name>
</gene>
<feature type="signal peptide" evidence="1">
    <location>
        <begin position="1"/>
        <end position="26"/>
    </location>
</feature>
<dbReference type="VEuPathDB" id="CryptoDB:Chro.40400"/>
<accession>A0A0S4TEI1</accession>
<dbReference type="VEuPathDB" id="CryptoDB:ChTU502y2012_408g0200"/>
<dbReference type="AlphaFoldDB" id="A0A0S4TEI1"/>
<dbReference type="EMBL" id="LN877950">
    <property type="protein sequence ID" value="CUV05784.1"/>
    <property type="molecule type" value="Genomic_DNA"/>
</dbReference>
<proteinExistence type="predicted"/>
<name>A0A0S4TEI1_CRYHO</name>
<dbReference type="VEuPathDB" id="CryptoDB:GY17_00001826"/>
<evidence type="ECO:0000256" key="1">
    <source>
        <dbReference type="SAM" id="SignalP"/>
    </source>
</evidence>
<reference evidence="2" key="1">
    <citation type="submission" date="2015-08" db="EMBL/GenBank/DDBJ databases">
        <authorList>
            <person name="Babu N.S."/>
            <person name="Beckwith C.J."/>
            <person name="Beseler K.G."/>
            <person name="Brison A."/>
            <person name="Carone J.V."/>
            <person name="Caskin T.P."/>
            <person name="Diamond M."/>
            <person name="Durham M.E."/>
            <person name="Foxe J.M."/>
            <person name="Go M."/>
            <person name="Henderson B.A."/>
            <person name="Jones I.B."/>
            <person name="McGettigan J.A."/>
            <person name="Micheletti S.J."/>
            <person name="Nasrallah M.E."/>
            <person name="Ortiz D."/>
            <person name="Piller C.R."/>
            <person name="Privatt S.R."/>
            <person name="Schneider S.L."/>
            <person name="Sharp S."/>
            <person name="Smith T.C."/>
            <person name="Stanton J.D."/>
            <person name="Ullery H.E."/>
            <person name="Wilson R.J."/>
            <person name="Serrano M.G."/>
            <person name="Buck G."/>
            <person name="Lee V."/>
            <person name="Wang Y."/>
            <person name="Carvalho R."/>
            <person name="Voegtly L."/>
            <person name="Shi R."/>
            <person name="Duckworth R."/>
            <person name="Johnson A."/>
            <person name="Loviza R."/>
            <person name="Walstead R."/>
            <person name="Shah Z."/>
            <person name="Kiflezghi M."/>
            <person name="Wade K."/>
            <person name="Ball S.L."/>
            <person name="Bradley K.W."/>
            <person name="Asai D.J."/>
            <person name="Bowman C.A."/>
            <person name="Russell D.A."/>
            <person name="Pope W.H."/>
            <person name="Jacobs-Sera D."/>
            <person name="Hendrix R.W."/>
            <person name="Hatfull G.F."/>
        </authorList>
    </citation>
    <scope>NUCLEOTIDE SEQUENCE [LARGE SCALE GENOMIC DNA]</scope>
</reference>
<evidence type="ECO:0000313" key="2">
    <source>
        <dbReference type="EMBL" id="CUV05784.1"/>
    </source>
</evidence>
<organism evidence="2">
    <name type="scientific">Cryptosporidium hominis</name>
    <dbReference type="NCBI Taxonomy" id="237895"/>
    <lineage>
        <taxon>Eukaryota</taxon>
        <taxon>Sar</taxon>
        <taxon>Alveolata</taxon>
        <taxon>Apicomplexa</taxon>
        <taxon>Conoidasida</taxon>
        <taxon>Coccidia</taxon>
        <taxon>Eucoccidiorida</taxon>
        <taxon>Eimeriorina</taxon>
        <taxon>Cryptosporidiidae</taxon>
        <taxon>Cryptosporidium</taxon>
    </lineage>
</organism>
<sequence length="138" mass="16594">MYMLLKKVLSLIFFLNWFLIIKRIEGIDLNDDKEILIRELGIPLKMKPFGENRVPSLRNFNYKTQGENNNYRVEINNLYINNKFQLSYYLKINDKDTKFLSCGFKYRFNNTTLPMLVNRGEVSFNKLKKKENYFSLIN</sequence>
<dbReference type="Proteomes" id="UP000199752">
    <property type="component" value="Chromosome 4"/>
</dbReference>
<dbReference type="VEuPathDB" id="CryptoDB:CHUDEA4_3500"/>
<feature type="chain" id="PRO_5006627632" evidence="1">
    <location>
        <begin position="27"/>
        <end position="138"/>
    </location>
</feature>
<keyword evidence="1" id="KW-0732">Signal</keyword>